<dbReference type="GO" id="GO:0005737">
    <property type="term" value="C:cytoplasm"/>
    <property type="evidence" value="ECO:0007669"/>
    <property type="project" value="TreeGrafter"/>
</dbReference>
<dbReference type="InterPro" id="IPR020084">
    <property type="entry name" value="NUDIX_hydrolase_CS"/>
</dbReference>
<evidence type="ECO:0000256" key="3">
    <source>
        <dbReference type="ARBA" id="ARBA00022723"/>
    </source>
</evidence>
<proteinExistence type="inferred from homology"/>
<reference evidence="7" key="1">
    <citation type="journal article" date="2020" name="mSystems">
        <title>Genome- and Community-Level Interaction Insights into Carbon Utilization and Element Cycling Functions of Hydrothermarchaeota in Hydrothermal Sediment.</title>
        <authorList>
            <person name="Zhou Z."/>
            <person name="Liu Y."/>
            <person name="Xu W."/>
            <person name="Pan J."/>
            <person name="Luo Z.H."/>
            <person name="Li M."/>
        </authorList>
    </citation>
    <scope>NUCLEOTIDE SEQUENCE</scope>
    <source>
        <strain evidence="7">SpSt-649</strain>
    </source>
</reference>
<keyword evidence="5" id="KW-0460">Magnesium</keyword>
<name>A0A7C4H7Z3_THEPE</name>
<organism evidence="7">
    <name type="scientific">Thermofilum pendens</name>
    <dbReference type="NCBI Taxonomy" id="2269"/>
    <lineage>
        <taxon>Archaea</taxon>
        <taxon>Thermoproteota</taxon>
        <taxon>Thermoprotei</taxon>
        <taxon>Thermofilales</taxon>
        <taxon>Thermofilaceae</taxon>
        <taxon>Thermofilum</taxon>
    </lineage>
</organism>
<dbReference type="AlphaFoldDB" id="A0A7C4H7Z3"/>
<dbReference type="PROSITE" id="PS00893">
    <property type="entry name" value="NUDIX_BOX"/>
    <property type="match status" value="1"/>
</dbReference>
<dbReference type="Pfam" id="PF00293">
    <property type="entry name" value="NUDIX"/>
    <property type="match status" value="1"/>
</dbReference>
<evidence type="ECO:0000256" key="1">
    <source>
        <dbReference type="ARBA" id="ARBA00001946"/>
    </source>
</evidence>
<feature type="domain" description="Nudix hydrolase" evidence="6">
    <location>
        <begin position="1"/>
        <end position="127"/>
    </location>
</feature>
<dbReference type="InterPro" id="IPR000086">
    <property type="entry name" value="NUDIX_hydrolase_dom"/>
</dbReference>
<comment type="similarity">
    <text evidence="2">Belongs to the Nudix hydrolase family.</text>
</comment>
<comment type="cofactor">
    <cofactor evidence="1">
        <name>Mg(2+)</name>
        <dbReference type="ChEBI" id="CHEBI:18420"/>
    </cofactor>
</comment>
<dbReference type="GO" id="GO:0046872">
    <property type="term" value="F:metal ion binding"/>
    <property type="evidence" value="ECO:0007669"/>
    <property type="project" value="UniProtKB-KW"/>
</dbReference>
<keyword evidence="4" id="KW-0378">Hydrolase</keyword>
<accession>A0A7C4H7Z3</accession>
<evidence type="ECO:0000259" key="6">
    <source>
        <dbReference type="PROSITE" id="PS51462"/>
    </source>
</evidence>
<dbReference type="Gene3D" id="3.90.79.10">
    <property type="entry name" value="Nucleoside Triphosphate Pyrophosphohydrolase"/>
    <property type="match status" value="1"/>
</dbReference>
<comment type="caution">
    <text evidence="7">The sequence shown here is derived from an EMBL/GenBank/DDBJ whole genome shotgun (WGS) entry which is preliminary data.</text>
</comment>
<dbReference type="EMBL" id="DTBQ01000009">
    <property type="protein sequence ID" value="HGM46171.1"/>
    <property type="molecule type" value="Genomic_DNA"/>
</dbReference>
<dbReference type="InterPro" id="IPR015797">
    <property type="entry name" value="NUDIX_hydrolase-like_dom_sf"/>
</dbReference>
<sequence>MTNIATLVFLLRGDEVLLIRKKRGFGQGKYNGVGGKVEQGENLVDAARREVLEEVGVKVGELEYRGVLEFYSSRREPDWVVHVFVSTDFEGEPRPSPEADPSWFKVDELPFSEMWEDDRCWLPRVLKGEKIHGVFLFDEGYTRLISGSVKPLASPPPG</sequence>
<dbReference type="PROSITE" id="PS51462">
    <property type="entry name" value="NUDIX"/>
    <property type="match status" value="1"/>
</dbReference>
<dbReference type="GO" id="GO:0008413">
    <property type="term" value="F:8-oxo-7,8-dihydroguanosine triphosphate pyrophosphatase activity"/>
    <property type="evidence" value="ECO:0007669"/>
    <property type="project" value="TreeGrafter"/>
</dbReference>
<evidence type="ECO:0000256" key="5">
    <source>
        <dbReference type="ARBA" id="ARBA00022842"/>
    </source>
</evidence>
<dbReference type="CDD" id="cd03427">
    <property type="entry name" value="NUDIX_MTH1_Nudt1"/>
    <property type="match status" value="1"/>
</dbReference>
<dbReference type="GO" id="GO:0042262">
    <property type="term" value="P:DNA protection"/>
    <property type="evidence" value="ECO:0007669"/>
    <property type="project" value="TreeGrafter"/>
</dbReference>
<protein>
    <submittedName>
        <fullName evidence="7">8-oxo-dGTP diphosphatase</fullName>
    </submittedName>
</protein>
<dbReference type="PANTHER" id="PTHR43758">
    <property type="entry name" value="7,8-DIHYDRO-8-OXOGUANINE TRIPHOSPHATASE"/>
    <property type="match status" value="1"/>
</dbReference>
<keyword evidence="3" id="KW-0479">Metal-binding</keyword>
<dbReference type="PANTHER" id="PTHR43758:SF2">
    <property type="entry name" value="OXIDIZED PURINE NUCLEOSIDE TRIPHOSPHATE HYDROLASE"/>
    <property type="match status" value="1"/>
</dbReference>
<dbReference type="SUPFAM" id="SSF55811">
    <property type="entry name" value="Nudix"/>
    <property type="match status" value="1"/>
</dbReference>
<evidence type="ECO:0000256" key="2">
    <source>
        <dbReference type="ARBA" id="ARBA00005582"/>
    </source>
</evidence>
<evidence type="ECO:0000256" key="4">
    <source>
        <dbReference type="ARBA" id="ARBA00022801"/>
    </source>
</evidence>
<evidence type="ECO:0000313" key="7">
    <source>
        <dbReference type="EMBL" id="HGM46171.1"/>
    </source>
</evidence>
<gene>
    <name evidence="7" type="ORF">ENU21_00255</name>
</gene>